<evidence type="ECO:0000259" key="1">
    <source>
        <dbReference type="Pfam" id="PF18962"/>
    </source>
</evidence>
<reference evidence="2" key="1">
    <citation type="journal article" date="2015" name="Genome Announc.">
        <title>Draft Genome Sequence of Bacteroidales Strain TBC1, a Novel Isolate from a Methanogenic Wastewater Treatment System.</title>
        <authorList>
            <person name="Tourlousse D.M."/>
            <person name="Matsuura N."/>
            <person name="Sun L."/>
            <person name="Toyonaga M."/>
            <person name="Kuroda K."/>
            <person name="Ohashi A."/>
            <person name="Cruz R."/>
            <person name="Yamaguchi T."/>
            <person name="Sekiguchi Y."/>
        </authorList>
    </citation>
    <scope>NUCLEOTIDE SEQUENCE [LARGE SCALE GENOMIC DNA]</scope>
    <source>
        <strain evidence="2">TBC1</strain>
    </source>
</reference>
<accession>A0A0S7BZH0</accession>
<dbReference type="Pfam" id="PF18962">
    <property type="entry name" value="Por_Secre_tail"/>
    <property type="match status" value="1"/>
</dbReference>
<sequence>MQTKQNLRMVLAASMIFLPILLSGQALQWSFNYGGSQNDYLTRIISSNSGGFLAGGNSYSADIDLPSNAGSSDAWVIKVNAPGEKEFVSVFGGSSDDIFKDAVEVDNAYFMMLFNSYSANGDFPANSGDLDIWLKSITFDGQAGGSLHFGGSGKDDAVKLAQAPAGSHLIVGQTNSNDGTFGSGLGGKDAFCIRLSSTSQITWVRKFGTKDEDGFVDALALPDGNLLFYGSKFQSNLNTGWLLKTNSLGEFLDEVNFEKVTGVFPVCMMHHAGHIYVAANTNNVVSKVTNRHMMIYKFDENLDYVSMNETGGGDGNDIILDMKPYDDQHILCLVASNTNQWPFHGNHGEYDLFYVLFSNDFGLIHSRPFGGSSYDGSHENGGNFIMDGAMAICASRSYSGDGDVPGNYGSYDGWIFKADPLYSLGLPDEGFAAVAGIHVSPNPAEDEILVSGIPDDAAFITITDLAGRQVFHTGVDKSSVNIPLSGLPSGMYLVRAATKGRVLPPVKFFRR</sequence>
<dbReference type="Proteomes" id="UP000053091">
    <property type="component" value="Unassembled WGS sequence"/>
</dbReference>
<feature type="domain" description="Secretion system C-terminal sorting" evidence="1">
    <location>
        <begin position="440"/>
        <end position="500"/>
    </location>
</feature>
<dbReference type="AlphaFoldDB" id="A0A0S7BZH0"/>
<evidence type="ECO:0000313" key="2">
    <source>
        <dbReference type="EMBL" id="GAP42040.1"/>
    </source>
</evidence>
<dbReference type="EMBL" id="DF968182">
    <property type="protein sequence ID" value="GAP42040.1"/>
    <property type="molecule type" value="Genomic_DNA"/>
</dbReference>
<dbReference type="PANTHER" id="PTHR42754:SF1">
    <property type="entry name" value="LIPOPROTEIN"/>
    <property type="match status" value="1"/>
</dbReference>
<name>A0A0S7BZH0_9BACT</name>
<dbReference type="RefSeq" id="WP_082189425.1">
    <property type="nucleotide sequence ID" value="NZ_DF968182.1"/>
</dbReference>
<dbReference type="InterPro" id="IPR026444">
    <property type="entry name" value="Secre_tail"/>
</dbReference>
<keyword evidence="3" id="KW-1185">Reference proteome</keyword>
<dbReference type="PANTHER" id="PTHR42754">
    <property type="entry name" value="ENDOGLUCANASE"/>
    <property type="match status" value="1"/>
</dbReference>
<protein>
    <submittedName>
        <fullName evidence="2">Protein containing Por secretion system C-terminal sorting domain</fullName>
    </submittedName>
</protein>
<dbReference type="NCBIfam" id="TIGR04183">
    <property type="entry name" value="Por_Secre_tail"/>
    <property type="match status" value="1"/>
</dbReference>
<dbReference type="STRING" id="1678841.TBC1_11168"/>
<proteinExistence type="predicted"/>
<organism evidence="2">
    <name type="scientific">Lentimicrobium saccharophilum</name>
    <dbReference type="NCBI Taxonomy" id="1678841"/>
    <lineage>
        <taxon>Bacteria</taxon>
        <taxon>Pseudomonadati</taxon>
        <taxon>Bacteroidota</taxon>
        <taxon>Bacteroidia</taxon>
        <taxon>Bacteroidales</taxon>
        <taxon>Lentimicrobiaceae</taxon>
        <taxon>Lentimicrobium</taxon>
    </lineage>
</organism>
<gene>
    <name evidence="2" type="ORF">TBC1_11168</name>
</gene>
<dbReference type="OrthoDB" id="1489355at2"/>
<evidence type="ECO:0000313" key="3">
    <source>
        <dbReference type="Proteomes" id="UP000053091"/>
    </source>
</evidence>